<evidence type="ECO:0000259" key="2">
    <source>
        <dbReference type="PROSITE" id="PS51384"/>
    </source>
</evidence>
<organism evidence="3 4">
    <name type="scientific">Paracoccus homiensis</name>
    <dbReference type="NCBI Taxonomy" id="364199"/>
    <lineage>
        <taxon>Bacteria</taxon>
        <taxon>Pseudomonadati</taxon>
        <taxon>Pseudomonadota</taxon>
        <taxon>Alphaproteobacteria</taxon>
        <taxon>Rhodobacterales</taxon>
        <taxon>Paracoccaceae</taxon>
        <taxon>Paracoccus</taxon>
    </lineage>
</organism>
<evidence type="ECO:0000313" key="4">
    <source>
        <dbReference type="Proteomes" id="UP000199180"/>
    </source>
</evidence>
<accession>A0A1I0DGH2</accession>
<comment type="similarity">
    <text evidence="1">Belongs to the SIP oxidoreductase family.</text>
</comment>
<name>A0A1I0DGH2_9RHOB</name>
<dbReference type="CDD" id="cd06193">
    <property type="entry name" value="siderophore_interacting"/>
    <property type="match status" value="1"/>
</dbReference>
<dbReference type="EMBL" id="FOHO01000004">
    <property type="protein sequence ID" value="SET31461.1"/>
    <property type="molecule type" value="Genomic_DNA"/>
</dbReference>
<dbReference type="PROSITE" id="PS51384">
    <property type="entry name" value="FAD_FR"/>
    <property type="match status" value="1"/>
</dbReference>
<dbReference type="InterPro" id="IPR013113">
    <property type="entry name" value="SIP_FAD-bd"/>
</dbReference>
<dbReference type="Gene3D" id="2.40.30.10">
    <property type="entry name" value="Translation factors"/>
    <property type="match status" value="1"/>
</dbReference>
<dbReference type="InterPro" id="IPR039374">
    <property type="entry name" value="SIP_fam"/>
</dbReference>
<dbReference type="PANTHER" id="PTHR30157:SF0">
    <property type="entry name" value="NADPH-DEPENDENT FERRIC-CHELATE REDUCTASE"/>
    <property type="match status" value="1"/>
</dbReference>
<dbReference type="STRING" id="364199.SAMN04489858_104137"/>
<keyword evidence="4" id="KW-1185">Reference proteome</keyword>
<proteinExistence type="inferred from homology"/>
<dbReference type="Proteomes" id="UP000199180">
    <property type="component" value="Unassembled WGS sequence"/>
</dbReference>
<feature type="domain" description="FAD-binding FR-type" evidence="2">
    <location>
        <begin position="13"/>
        <end position="117"/>
    </location>
</feature>
<dbReference type="PANTHER" id="PTHR30157">
    <property type="entry name" value="FERRIC REDUCTASE, NADPH-DEPENDENT"/>
    <property type="match status" value="1"/>
</dbReference>
<sequence length="247" mass="27533">MNQPVITRHRFDIHRRELTVIEKSHVTPKMIRLVLQGPHLQEFHSLSPDDHIKLVFDQDGAEPMMREYTPRAFDLDTATITLDFAVHQAGPATQWAIDAQVGDSLKIAGPRGSAVIAQDFDWYLLIGDETALPAMGRWVEEMRAGTKVTTLGLVQDRAEEQNFTTAAELQGHWLHRADPTDPAVAVDAVADLPCPEGRGFVWIAAEAAVAKALREYFLTQRNHPRDCMKAAGYWVNGQADTSIKSID</sequence>
<dbReference type="InterPro" id="IPR039261">
    <property type="entry name" value="FNR_nucleotide-bd"/>
</dbReference>
<protein>
    <submittedName>
        <fullName evidence="3">NADPH-dependent ferric siderophore reductase, contains FAD-binding and SIP domains</fullName>
    </submittedName>
</protein>
<dbReference type="Pfam" id="PF04954">
    <property type="entry name" value="SIP"/>
    <property type="match status" value="1"/>
</dbReference>
<dbReference type="Pfam" id="PF08021">
    <property type="entry name" value="FAD_binding_9"/>
    <property type="match status" value="1"/>
</dbReference>
<dbReference type="SUPFAM" id="SSF63380">
    <property type="entry name" value="Riboflavin synthase domain-like"/>
    <property type="match status" value="1"/>
</dbReference>
<dbReference type="RefSeq" id="WP_090734035.1">
    <property type="nucleotide sequence ID" value="NZ_FOHO01000004.1"/>
</dbReference>
<dbReference type="GO" id="GO:0016491">
    <property type="term" value="F:oxidoreductase activity"/>
    <property type="evidence" value="ECO:0007669"/>
    <property type="project" value="InterPro"/>
</dbReference>
<dbReference type="InterPro" id="IPR007037">
    <property type="entry name" value="SIP_rossman_dom"/>
</dbReference>
<dbReference type="InterPro" id="IPR017938">
    <property type="entry name" value="Riboflavin_synthase-like_b-brl"/>
</dbReference>
<reference evidence="3 4" key="1">
    <citation type="submission" date="2016-10" db="EMBL/GenBank/DDBJ databases">
        <authorList>
            <person name="de Groot N.N."/>
        </authorList>
    </citation>
    <scope>NUCLEOTIDE SEQUENCE [LARGE SCALE GENOMIC DNA]</scope>
    <source>
        <strain evidence="3 4">DSM 17862</strain>
    </source>
</reference>
<dbReference type="InterPro" id="IPR017927">
    <property type="entry name" value="FAD-bd_FR_type"/>
</dbReference>
<dbReference type="OrthoDB" id="9814826at2"/>
<dbReference type="AlphaFoldDB" id="A0A1I0DGH2"/>
<dbReference type="Gene3D" id="3.40.50.80">
    <property type="entry name" value="Nucleotide-binding domain of ferredoxin-NADP reductase (FNR) module"/>
    <property type="match status" value="1"/>
</dbReference>
<gene>
    <name evidence="3" type="ORF">SAMN04489858_104137</name>
</gene>
<evidence type="ECO:0000313" key="3">
    <source>
        <dbReference type="EMBL" id="SET31461.1"/>
    </source>
</evidence>
<evidence type="ECO:0000256" key="1">
    <source>
        <dbReference type="ARBA" id="ARBA00035644"/>
    </source>
</evidence>